<protein>
    <recommendedName>
        <fullName evidence="4">F-box domain-containing protein</fullName>
    </recommendedName>
</protein>
<feature type="compositionally biased region" description="Basic residues" evidence="1">
    <location>
        <begin position="732"/>
        <end position="750"/>
    </location>
</feature>
<feature type="compositionally biased region" description="Basic residues" evidence="1">
    <location>
        <begin position="566"/>
        <end position="583"/>
    </location>
</feature>
<dbReference type="Proteomes" id="UP000467700">
    <property type="component" value="Unassembled WGS sequence"/>
</dbReference>
<dbReference type="AlphaFoldDB" id="A0A8S0X0Y5"/>
<feature type="region of interest" description="Disordered" evidence="1">
    <location>
        <begin position="682"/>
        <end position="761"/>
    </location>
</feature>
<organism evidence="2 3">
    <name type="scientific">Cyclocybe aegerita</name>
    <name type="common">Black poplar mushroom</name>
    <name type="synonym">Agrocybe aegerita</name>
    <dbReference type="NCBI Taxonomy" id="1973307"/>
    <lineage>
        <taxon>Eukaryota</taxon>
        <taxon>Fungi</taxon>
        <taxon>Dikarya</taxon>
        <taxon>Basidiomycota</taxon>
        <taxon>Agaricomycotina</taxon>
        <taxon>Agaricomycetes</taxon>
        <taxon>Agaricomycetidae</taxon>
        <taxon>Agaricales</taxon>
        <taxon>Agaricineae</taxon>
        <taxon>Bolbitiaceae</taxon>
        <taxon>Cyclocybe</taxon>
    </lineage>
</organism>
<reference evidence="2 3" key="1">
    <citation type="submission" date="2020-01" db="EMBL/GenBank/DDBJ databases">
        <authorList>
            <person name="Gupta K D."/>
        </authorList>
    </citation>
    <scope>NUCLEOTIDE SEQUENCE [LARGE SCALE GENOMIC DNA]</scope>
</reference>
<dbReference type="OrthoDB" id="2918413at2759"/>
<dbReference type="InterPro" id="IPR032675">
    <property type="entry name" value="LRR_dom_sf"/>
</dbReference>
<evidence type="ECO:0000313" key="3">
    <source>
        <dbReference type="Proteomes" id="UP000467700"/>
    </source>
</evidence>
<accession>A0A8S0X0Y5</accession>
<proteinExistence type="predicted"/>
<evidence type="ECO:0000256" key="1">
    <source>
        <dbReference type="SAM" id="MobiDB-lite"/>
    </source>
</evidence>
<dbReference type="EMBL" id="CACVBS010000041">
    <property type="protein sequence ID" value="CAA7263758.1"/>
    <property type="molecule type" value="Genomic_DNA"/>
</dbReference>
<dbReference type="Gene3D" id="3.80.10.10">
    <property type="entry name" value="Ribonuclease Inhibitor"/>
    <property type="match status" value="1"/>
</dbReference>
<name>A0A8S0X0Y5_CYCAE</name>
<dbReference type="SUPFAM" id="SSF52047">
    <property type="entry name" value="RNI-like"/>
    <property type="match status" value="1"/>
</dbReference>
<evidence type="ECO:0000313" key="2">
    <source>
        <dbReference type="EMBL" id="CAA7263758.1"/>
    </source>
</evidence>
<comment type="caution">
    <text evidence="2">The sequence shown here is derived from an EMBL/GenBank/DDBJ whole genome shotgun (WGS) entry which is preliminary data.</text>
</comment>
<evidence type="ECO:0008006" key="4">
    <source>
        <dbReference type="Google" id="ProtNLM"/>
    </source>
</evidence>
<feature type="compositionally biased region" description="Polar residues" evidence="1">
    <location>
        <begin position="713"/>
        <end position="724"/>
    </location>
</feature>
<keyword evidence="3" id="KW-1185">Reference proteome</keyword>
<sequence length="966" mass="107736">MADISLPPIHLLSLSSSRYGPSGRLPIELLSEIFLFCVDDGIDDINTIHTPLLLSKICSRWRAAAISNHQLWSRLSIQLRGTGSNRDPTLIDTWLARSGACPLTVYVFWEEPPFADTHVVLEKLMQHSERWHTMFFYMPYQAFQSFSSVRGRLPVLTDLSLGTDDEIESRPRNLDMFEVAPRLRSIECVNLSPTIFKFPWAQLHDIPLLSGNISECLDMLHRGRSLSKVSFIFVEGGPQAPPPPPVVNGTGAVIVLPHSPGLPAHYPTVYHNHLTCFTIMTPQWNEHVDLRPLFPHLKFPHLDTLSICNLKSAFGNEFTQFLSSLHTLKTLHLRKTALPDDELVEGLKHVPSLTHLIVISAAACCCSGSRDAGISRDANGYQEEEVTVTRYLLEALTRNFFSNDAMDGMLLPKLRNLELTVSSPALRELDTFVDMLQSRLRDDELEGLARLEHVRVRPSVDLDDEFLIRLIELRDQGLEVEVETMPEMRSVLSTFLTSTVFAPIASINTDIGTSQISRQLPSGLYLMFEQNGRIWAGSYVLTIEPPPSTPASQLTVQSESDEAKTSHQKTSPHTKRTVKRGRTKYTPATEDGPTSPAFLPPHTQLLPLEGLPAESPHHAPPPWTQPEPVAAQVKHLESLLDSVLATLVIIRAATNTAVTLSDHSKRVLKMLDTLLPLEDPAHATDNLTAPAPTPELASHPKQSYADAAKSCQPEVTSRPTNHARSSPAGATAHHRPSVAKQRPRRPHPHSTSRLIARWDGHPVPQTSSSLSMFVRHLNGVFNLERNPASRGETPRKILAANITKSGNMVIHTINDAVAAELQAHPQMIHDCARVIPDFSCPSYLPVLDIDIPWHGIVIHDLPAVSLRQSFDAADSKDDIWTMLEEEGGVVSKDIRGNLRVLCRDGEEFEKEHLSMLVRFKDQHVCDRLHRNGIFLLGSWHRVSRYCERKKRRVPTTSPTPTPSNTT</sequence>
<feature type="region of interest" description="Disordered" evidence="1">
    <location>
        <begin position="546"/>
        <end position="626"/>
    </location>
</feature>
<gene>
    <name evidence="2" type="ORF">AAE3_LOCUS6059</name>
</gene>